<organism evidence="2 3">
    <name type="scientific">Jejuia pallidilutea</name>
    <dbReference type="NCBI Taxonomy" id="504487"/>
    <lineage>
        <taxon>Bacteria</taxon>
        <taxon>Pseudomonadati</taxon>
        <taxon>Bacteroidota</taxon>
        <taxon>Flavobacteriia</taxon>
        <taxon>Flavobacteriales</taxon>
        <taxon>Flavobacteriaceae</taxon>
        <taxon>Jejuia</taxon>
    </lineage>
</organism>
<name>A0A362X057_9FLAO</name>
<proteinExistence type="predicted"/>
<sequence length="180" mass="19699">MKYLKTITLVVLTILLTSCSSDDDSNTLESNFIKVGESSFEMKAALVEPSLNSVFLSLANKTEAEINASFSGITLNNVDYFTARINHLDLLSGEMYDLDDISSLEFIVNGDVINSEFENGFSQFYKSGGSADLEVTSGSITVIDYTVDSINLSFSFTRGDGTEIKGTYEGSFLYITSEDQ</sequence>
<evidence type="ECO:0000313" key="3">
    <source>
        <dbReference type="Proteomes" id="UP000251545"/>
    </source>
</evidence>
<dbReference type="Proteomes" id="UP000251545">
    <property type="component" value="Unassembled WGS sequence"/>
</dbReference>
<accession>A0A362X057</accession>
<comment type="caution">
    <text evidence="2">The sequence shown here is derived from an EMBL/GenBank/DDBJ whole genome shotgun (WGS) entry which is preliminary data.</text>
</comment>
<feature type="signal peptide" evidence="1">
    <location>
        <begin position="1"/>
        <end position="23"/>
    </location>
</feature>
<protein>
    <recommendedName>
        <fullName evidence="4">DUF4382 domain-containing protein</fullName>
    </recommendedName>
</protein>
<feature type="chain" id="PRO_5016610600" description="DUF4382 domain-containing protein" evidence="1">
    <location>
        <begin position="24"/>
        <end position="180"/>
    </location>
</feature>
<evidence type="ECO:0000256" key="1">
    <source>
        <dbReference type="SAM" id="SignalP"/>
    </source>
</evidence>
<evidence type="ECO:0008006" key="4">
    <source>
        <dbReference type="Google" id="ProtNLM"/>
    </source>
</evidence>
<gene>
    <name evidence="2" type="ORF">CLV33_11332</name>
</gene>
<dbReference type="AlphaFoldDB" id="A0A362X057"/>
<dbReference type="PROSITE" id="PS51257">
    <property type="entry name" value="PROKAR_LIPOPROTEIN"/>
    <property type="match status" value="1"/>
</dbReference>
<reference evidence="2 3" key="1">
    <citation type="submission" date="2018-02" db="EMBL/GenBank/DDBJ databases">
        <title>Genomic Encyclopedia of Archaeal and Bacterial Type Strains, Phase II (KMG-II): from individual species to whole genera.</title>
        <authorList>
            <person name="Goeker M."/>
        </authorList>
    </citation>
    <scope>NUCLEOTIDE SEQUENCE [LARGE SCALE GENOMIC DNA]</scope>
    <source>
        <strain evidence="2 3">DSM 21165</strain>
    </source>
</reference>
<evidence type="ECO:0000313" key="2">
    <source>
        <dbReference type="EMBL" id="PQV45484.1"/>
    </source>
</evidence>
<dbReference type="EMBL" id="PVEO01000013">
    <property type="protein sequence ID" value="PQV45484.1"/>
    <property type="molecule type" value="Genomic_DNA"/>
</dbReference>
<keyword evidence="1" id="KW-0732">Signal</keyword>